<feature type="region of interest" description="Disordered" evidence="1">
    <location>
        <begin position="502"/>
        <end position="543"/>
    </location>
</feature>
<evidence type="ECO:0000256" key="1">
    <source>
        <dbReference type="SAM" id="MobiDB-lite"/>
    </source>
</evidence>
<keyword evidence="4" id="KW-1185">Reference proteome</keyword>
<reference evidence="3" key="1">
    <citation type="journal article" date="2017" name="Mycologia">
        <title>Fusarium algeriense, sp. nov., a novel toxigenic crown rot pathogen of durum wheat from Algeria is nested in the Fusarium burgessii species complex.</title>
        <authorList>
            <person name="Laraba I."/>
            <person name="Keddad A."/>
            <person name="Boureghda H."/>
            <person name="Abdallah N."/>
            <person name="Vaughan M.M."/>
            <person name="Proctor R.H."/>
            <person name="Busman M."/>
            <person name="O'Donnell K."/>
        </authorList>
    </citation>
    <scope>NUCLEOTIDE SEQUENCE</scope>
    <source>
        <strain evidence="3">NRRL 25174</strain>
    </source>
</reference>
<evidence type="ECO:0000259" key="2">
    <source>
        <dbReference type="Pfam" id="PF06985"/>
    </source>
</evidence>
<feature type="domain" description="Heterokaryon incompatibility" evidence="2">
    <location>
        <begin position="70"/>
        <end position="216"/>
    </location>
</feature>
<proteinExistence type="predicted"/>
<evidence type="ECO:0000313" key="4">
    <source>
        <dbReference type="Proteomes" id="UP000730481"/>
    </source>
</evidence>
<comment type="caution">
    <text evidence="3">The sequence shown here is derived from an EMBL/GenBank/DDBJ whole genome shotgun (WGS) entry which is preliminary data.</text>
</comment>
<dbReference type="InterPro" id="IPR052895">
    <property type="entry name" value="HetReg/Transcr_Mod"/>
</dbReference>
<reference evidence="3" key="2">
    <citation type="submission" date="2020-02" db="EMBL/GenBank/DDBJ databases">
        <title>Identification and distribution of gene clusters putatively required for synthesis of sphingolipid metabolism inhibitors in phylogenetically diverse species of the filamentous fungus Fusarium.</title>
        <authorList>
            <person name="Kim H.-S."/>
            <person name="Busman M."/>
            <person name="Brown D.W."/>
            <person name="Divon H."/>
            <person name="Uhlig S."/>
            <person name="Proctor R.H."/>
        </authorList>
    </citation>
    <scope>NUCLEOTIDE SEQUENCE</scope>
    <source>
        <strain evidence="3">NRRL 25174</strain>
    </source>
</reference>
<dbReference type="PANTHER" id="PTHR24148:SF64">
    <property type="entry name" value="HETEROKARYON INCOMPATIBILITY DOMAIN-CONTAINING PROTEIN"/>
    <property type="match status" value="1"/>
</dbReference>
<dbReference type="Pfam" id="PF26639">
    <property type="entry name" value="Het-6_barrel"/>
    <property type="match status" value="1"/>
</dbReference>
<dbReference type="AlphaFoldDB" id="A0A9P5DL24"/>
<feature type="compositionally biased region" description="Basic and acidic residues" evidence="1">
    <location>
        <begin position="529"/>
        <end position="543"/>
    </location>
</feature>
<dbReference type="EMBL" id="PVQB02001452">
    <property type="protein sequence ID" value="KAF4331737.1"/>
    <property type="molecule type" value="Genomic_DNA"/>
</dbReference>
<dbReference type="InterPro" id="IPR010730">
    <property type="entry name" value="HET"/>
</dbReference>
<dbReference type="Pfam" id="PF06985">
    <property type="entry name" value="HET"/>
    <property type="match status" value="1"/>
</dbReference>
<sequence length="655" mass="73323">MTSPSVPSSIYSRLDPSARQIRLLCLQPALRDSLPIECELLTANLNPPETLPRERSIYPAEVTKNNCPAYEALSYVWGDPTNPIAIKLNNLDATVTRNLHAALLSLRSHTQKRILWVDALCINQQDFDERASQVMLMRFIYEESSRVLIFLGPSTALTDRGLQFVQEFHDRVTNSDDSQKLLQWIFEAASKDDLWCILAFEILGKPWWGRSWIFQEILCAPTATVHCGRQSVSWAAFETMAHTISELEAILLARHDRGMQVFIAQYPDLYNFVLFRQQRPISPLTLAEALQTRRRALATNPLDKVFALLGVCRDEYPAEYPPPPPSSHEVRVDYKRTLADVYSGAVKHIVRSSHNLDILAACQNPQRRNGLPSWAPDWTVQRNNNPIMDVDAWGRIHHVSGKVPHICDLIRPSDNDDAVLVRGITVANIEGLGPPYVGDSDDLKGILGLWRELAILTSRFHPDGTPARKGEEIPSDGSFRCASGATIQQGFTTTIRVGRTPTVDLFSDSDSNSDSNSDSDDGSGSPEEVSAREAREEGAVERALERQRAYTAQLEQAFQLAAKNRRFFITGRGGFMGLGPAEMELGDIVSVLLGSHVATILRRLETGKEGQEQFVIVGEAYMHGIMDGELFEDETKRNLELLVDQKLDLRDLVLR</sequence>
<dbReference type="Proteomes" id="UP000730481">
    <property type="component" value="Unassembled WGS sequence"/>
</dbReference>
<accession>A0A9P5DL24</accession>
<protein>
    <submittedName>
        <fullName evidence="3">Het-domain protein</fullName>
    </submittedName>
</protein>
<evidence type="ECO:0000313" key="3">
    <source>
        <dbReference type="EMBL" id="KAF4331737.1"/>
    </source>
</evidence>
<dbReference type="PANTHER" id="PTHR24148">
    <property type="entry name" value="ANKYRIN REPEAT DOMAIN-CONTAINING PROTEIN 39 HOMOLOG-RELATED"/>
    <property type="match status" value="1"/>
</dbReference>
<dbReference type="OrthoDB" id="2157530at2759"/>
<feature type="compositionally biased region" description="Low complexity" evidence="1">
    <location>
        <begin position="508"/>
        <end position="528"/>
    </location>
</feature>
<organism evidence="3 4">
    <name type="scientific">Fusarium beomiforme</name>
    <dbReference type="NCBI Taxonomy" id="44412"/>
    <lineage>
        <taxon>Eukaryota</taxon>
        <taxon>Fungi</taxon>
        <taxon>Dikarya</taxon>
        <taxon>Ascomycota</taxon>
        <taxon>Pezizomycotina</taxon>
        <taxon>Sordariomycetes</taxon>
        <taxon>Hypocreomycetidae</taxon>
        <taxon>Hypocreales</taxon>
        <taxon>Nectriaceae</taxon>
        <taxon>Fusarium</taxon>
        <taxon>Fusarium burgessii species complex</taxon>
    </lineage>
</organism>
<gene>
    <name evidence="3" type="ORF">FBEOM_14496</name>
</gene>
<name>A0A9P5DL24_9HYPO</name>